<evidence type="ECO:0000313" key="2">
    <source>
        <dbReference type="Proteomes" id="UP000270296"/>
    </source>
</evidence>
<accession>A0A183IKL7</accession>
<sequence>MRSFWVSAGQTMGGRQPPLEVVVPRDRFVLALMNERANASAVPQRRSPTEVHDDVVMRTNDDRLDGGSSSRLVCAAIGNDDDDDTINY</sequence>
<organism evidence="3">
    <name type="scientific">Soboliphyme baturini</name>
    <dbReference type="NCBI Taxonomy" id="241478"/>
    <lineage>
        <taxon>Eukaryota</taxon>
        <taxon>Metazoa</taxon>
        <taxon>Ecdysozoa</taxon>
        <taxon>Nematoda</taxon>
        <taxon>Enoplea</taxon>
        <taxon>Dorylaimia</taxon>
        <taxon>Dioctophymatida</taxon>
        <taxon>Dioctophymatoidea</taxon>
        <taxon>Soboliphymatidae</taxon>
        <taxon>Soboliphyme</taxon>
    </lineage>
</organism>
<gene>
    <name evidence="1" type="ORF">SBAD_LOCUS4163</name>
</gene>
<keyword evidence="2" id="KW-1185">Reference proteome</keyword>
<proteinExistence type="predicted"/>
<reference evidence="1 2" key="2">
    <citation type="submission" date="2018-11" db="EMBL/GenBank/DDBJ databases">
        <authorList>
            <consortium name="Pathogen Informatics"/>
        </authorList>
    </citation>
    <scope>NUCLEOTIDE SEQUENCE [LARGE SCALE GENOMIC DNA]</scope>
</reference>
<dbReference type="Proteomes" id="UP000270296">
    <property type="component" value="Unassembled WGS sequence"/>
</dbReference>
<name>A0A183IKL7_9BILA</name>
<evidence type="ECO:0000313" key="3">
    <source>
        <dbReference type="WBParaSite" id="SBAD_0000434401-mRNA-1"/>
    </source>
</evidence>
<dbReference type="AlphaFoldDB" id="A0A183IKL7"/>
<evidence type="ECO:0000313" key="1">
    <source>
        <dbReference type="EMBL" id="VDP03552.1"/>
    </source>
</evidence>
<protein>
    <submittedName>
        <fullName evidence="3">Secreted protein</fullName>
    </submittedName>
</protein>
<dbReference type="EMBL" id="UZAM01008162">
    <property type="protein sequence ID" value="VDP03552.1"/>
    <property type="molecule type" value="Genomic_DNA"/>
</dbReference>
<reference evidence="3" key="1">
    <citation type="submission" date="2016-06" db="UniProtKB">
        <authorList>
            <consortium name="WormBaseParasite"/>
        </authorList>
    </citation>
    <scope>IDENTIFICATION</scope>
</reference>
<dbReference type="WBParaSite" id="SBAD_0000434401-mRNA-1">
    <property type="protein sequence ID" value="SBAD_0000434401-mRNA-1"/>
    <property type="gene ID" value="SBAD_0000434401"/>
</dbReference>